<protein>
    <submittedName>
        <fullName evidence="3">Dipeptidyl aminopeptidase/acylaminoacyl peptidase</fullName>
    </submittedName>
</protein>
<dbReference type="PRINTS" id="PR00862">
    <property type="entry name" value="PROLIGOPTASE"/>
</dbReference>
<dbReference type="PANTHER" id="PTHR42776:SF27">
    <property type="entry name" value="DIPEPTIDYL PEPTIDASE FAMILY MEMBER 6"/>
    <property type="match status" value="1"/>
</dbReference>
<dbReference type="InterPro" id="IPR002470">
    <property type="entry name" value="Peptidase_S9A"/>
</dbReference>
<keyword evidence="1" id="KW-0378">Hydrolase</keyword>
<dbReference type="PANTHER" id="PTHR42776">
    <property type="entry name" value="SERINE PEPTIDASE S9 FAMILY MEMBER"/>
    <property type="match status" value="1"/>
</dbReference>
<accession>A0A4R7JAB4</accession>
<dbReference type="InterPro" id="IPR001375">
    <property type="entry name" value="Peptidase_S9_cat"/>
</dbReference>
<feature type="domain" description="Peptidase S9 prolyl oligopeptidase catalytic" evidence="2">
    <location>
        <begin position="417"/>
        <end position="624"/>
    </location>
</feature>
<gene>
    <name evidence="3" type="ORF">CLV29_0940</name>
</gene>
<dbReference type="AlphaFoldDB" id="A0A4R7JAB4"/>
<dbReference type="GO" id="GO:0004252">
    <property type="term" value="F:serine-type endopeptidase activity"/>
    <property type="evidence" value="ECO:0007669"/>
    <property type="project" value="InterPro"/>
</dbReference>
<dbReference type="InterPro" id="IPR011042">
    <property type="entry name" value="6-blade_b-propeller_TolB-like"/>
</dbReference>
<sequence>MVELNPLIDTRSDADLAPDPALALEQAWGSWCPTMTPDASRVAFISDRDGSPAVWVQDVAGGAAQRIHLSEDPVVDVQWSADRSWLSVAVATDGGVRTQVWVVRPDGSDARCVAGSRQVHAELGPWARSGQRLVVTIPSAEPGWQGQSYLVNPVDGERELLAGADLIHVLDLSVEERFVVILDGRRGEQYCALVDRMADTTIPLLPHREVGSTEKAMIRPSPPDEAGPMTVYLVTDMGAPRRQLVAMAIGPHGWRSAERVVAARPDAELESVDADDQGRLLVLTWNLDGGDSEIELLDSHTGEQLIVPDVPSSPGSPSMVISGVVLSRDGTRILCCVDGPTAPRRIWCFDTRVLRWQPVTALTPMPDIELIIPTLEQFPAEDGLMLSGWLYRAPGADRSAPAMLSLHGGPEAQERPGFSPQHQALASAGITVFAPNIRGSSGFGRHFVHADDKQKRFDAFGDVLTCRQFLVDQGLAAPERIAVTGRSYGGYLTAAMVAFHPDAFAAGVNICGMTDLRTFYRDSEPWIAEAAKSKYGDPELDADLLARISPMTSIDHVVAPVLVVHGELDTNVPIGEAMQFVDALRERGRVVEYLELAGEGHNYRRISSRVQLTRAIRRFLTEHL</sequence>
<organism evidence="3 4">
    <name type="scientific">Naumannella halotolerans</name>
    <dbReference type="NCBI Taxonomy" id="993414"/>
    <lineage>
        <taxon>Bacteria</taxon>
        <taxon>Bacillati</taxon>
        <taxon>Actinomycetota</taxon>
        <taxon>Actinomycetes</taxon>
        <taxon>Propionibacteriales</taxon>
        <taxon>Propionibacteriaceae</taxon>
        <taxon>Naumannella</taxon>
    </lineage>
</organism>
<keyword evidence="3" id="KW-0031">Aminopeptidase</keyword>
<dbReference type="Pfam" id="PF00326">
    <property type="entry name" value="Peptidase_S9"/>
    <property type="match status" value="1"/>
</dbReference>
<evidence type="ECO:0000313" key="3">
    <source>
        <dbReference type="EMBL" id="TDT33329.1"/>
    </source>
</evidence>
<evidence type="ECO:0000313" key="4">
    <source>
        <dbReference type="Proteomes" id="UP000295371"/>
    </source>
</evidence>
<dbReference type="Proteomes" id="UP000295371">
    <property type="component" value="Unassembled WGS sequence"/>
</dbReference>
<keyword evidence="4" id="KW-1185">Reference proteome</keyword>
<dbReference type="Gene3D" id="2.120.10.30">
    <property type="entry name" value="TolB, C-terminal domain"/>
    <property type="match status" value="1"/>
</dbReference>
<dbReference type="InterPro" id="IPR029058">
    <property type="entry name" value="AB_hydrolase_fold"/>
</dbReference>
<reference evidence="3 4" key="1">
    <citation type="submission" date="2019-03" db="EMBL/GenBank/DDBJ databases">
        <title>Genomic Encyclopedia of Archaeal and Bacterial Type Strains, Phase II (KMG-II): from individual species to whole genera.</title>
        <authorList>
            <person name="Goeker M."/>
        </authorList>
    </citation>
    <scope>NUCLEOTIDE SEQUENCE [LARGE SCALE GENOMIC DNA]</scope>
    <source>
        <strain evidence="3 4">DSM 24323</strain>
    </source>
</reference>
<dbReference type="SUPFAM" id="SSF82171">
    <property type="entry name" value="DPP6 N-terminal domain-like"/>
    <property type="match status" value="1"/>
</dbReference>
<dbReference type="EMBL" id="SOAW01000001">
    <property type="protein sequence ID" value="TDT33329.1"/>
    <property type="molecule type" value="Genomic_DNA"/>
</dbReference>
<name>A0A4R7JAB4_9ACTN</name>
<dbReference type="GO" id="GO:0006508">
    <property type="term" value="P:proteolysis"/>
    <property type="evidence" value="ECO:0007669"/>
    <property type="project" value="InterPro"/>
</dbReference>
<dbReference type="RefSeq" id="WP_208292751.1">
    <property type="nucleotide sequence ID" value="NZ_SOAW01000001.1"/>
</dbReference>
<dbReference type="Gene3D" id="3.40.50.1820">
    <property type="entry name" value="alpha/beta hydrolase"/>
    <property type="match status" value="1"/>
</dbReference>
<evidence type="ECO:0000256" key="1">
    <source>
        <dbReference type="ARBA" id="ARBA00022801"/>
    </source>
</evidence>
<comment type="caution">
    <text evidence="3">The sequence shown here is derived from an EMBL/GenBank/DDBJ whole genome shotgun (WGS) entry which is preliminary data.</text>
</comment>
<proteinExistence type="predicted"/>
<dbReference type="Gene3D" id="2.130.10.120">
    <property type="entry name" value="Prolyl oligopeptidase, N-terminal domain"/>
    <property type="match status" value="1"/>
</dbReference>
<keyword evidence="3" id="KW-0645">Protease</keyword>
<evidence type="ECO:0000259" key="2">
    <source>
        <dbReference type="Pfam" id="PF00326"/>
    </source>
</evidence>
<dbReference type="SUPFAM" id="SSF53474">
    <property type="entry name" value="alpha/beta-Hydrolases"/>
    <property type="match status" value="1"/>
</dbReference>
<dbReference type="GO" id="GO:0004177">
    <property type="term" value="F:aminopeptidase activity"/>
    <property type="evidence" value="ECO:0007669"/>
    <property type="project" value="UniProtKB-KW"/>
</dbReference>